<evidence type="ECO:0000313" key="2">
    <source>
        <dbReference type="EMBL" id="MFA9480336.1"/>
    </source>
</evidence>
<dbReference type="Pfam" id="PF07963">
    <property type="entry name" value="N_methyl"/>
    <property type="match status" value="1"/>
</dbReference>
<dbReference type="PANTHER" id="PTHR30093:SF2">
    <property type="entry name" value="TYPE II SECRETION SYSTEM PROTEIN H"/>
    <property type="match status" value="1"/>
</dbReference>
<protein>
    <submittedName>
        <fullName evidence="2">Type II secretion system protein</fullName>
    </submittedName>
</protein>
<keyword evidence="1" id="KW-0472">Membrane</keyword>
<organism evidence="2 3">
    <name type="scientific">Natronomicrosphaera hydrolytica</name>
    <dbReference type="NCBI Taxonomy" id="3242702"/>
    <lineage>
        <taxon>Bacteria</taxon>
        <taxon>Pseudomonadati</taxon>
        <taxon>Planctomycetota</taxon>
        <taxon>Phycisphaerae</taxon>
        <taxon>Phycisphaerales</taxon>
        <taxon>Phycisphaeraceae</taxon>
        <taxon>Natronomicrosphaera</taxon>
    </lineage>
</organism>
<keyword evidence="1" id="KW-1133">Transmembrane helix</keyword>
<gene>
    <name evidence="2" type="ORF">ACERK3_18860</name>
</gene>
<reference evidence="2 3" key="1">
    <citation type="submission" date="2024-08" db="EMBL/GenBank/DDBJ databases">
        <title>Whole-genome sequencing of halo(alkali)philic microorganisms from hypersaline lakes.</title>
        <authorList>
            <person name="Sorokin D.Y."/>
            <person name="Merkel A.Y."/>
            <person name="Messina E."/>
            <person name="Yakimov M."/>
        </authorList>
    </citation>
    <scope>NUCLEOTIDE SEQUENCE [LARGE SCALE GENOMIC DNA]</scope>
    <source>
        <strain evidence="2 3">AB-hyl4</strain>
    </source>
</reference>
<dbReference type="Proteomes" id="UP001575105">
    <property type="component" value="Unassembled WGS sequence"/>
</dbReference>
<feature type="transmembrane region" description="Helical" evidence="1">
    <location>
        <begin position="21"/>
        <end position="44"/>
    </location>
</feature>
<comment type="caution">
    <text evidence="2">The sequence shown here is derived from an EMBL/GenBank/DDBJ whole genome shotgun (WGS) entry which is preliminary data.</text>
</comment>
<keyword evidence="1" id="KW-0812">Transmembrane</keyword>
<dbReference type="Gene3D" id="3.30.700.10">
    <property type="entry name" value="Glycoprotein, Type 4 Pilin"/>
    <property type="match status" value="1"/>
</dbReference>
<proteinExistence type="predicted"/>
<dbReference type="SUPFAM" id="SSF54523">
    <property type="entry name" value="Pili subunits"/>
    <property type="match status" value="1"/>
</dbReference>
<name>A0ABV4U9U7_9BACT</name>
<dbReference type="RefSeq" id="WP_425347257.1">
    <property type="nucleotide sequence ID" value="NZ_JBGUBD010000019.1"/>
</dbReference>
<dbReference type="InterPro" id="IPR012902">
    <property type="entry name" value="N_methyl_site"/>
</dbReference>
<keyword evidence="3" id="KW-1185">Reference proteome</keyword>
<dbReference type="NCBIfam" id="TIGR02532">
    <property type="entry name" value="IV_pilin_GFxxxE"/>
    <property type="match status" value="1"/>
</dbReference>
<sequence length="271" mass="29719">MTFTRMIHRRRSADIDDRRGFTLIELLVVISIIAILIALLLPALGAAREQARAIQCAANVRSIGLSFEFVAEDHSGYYPPRAFFADPHRPGMARPAGWPTDGIRWDDWMVLKGYMHTALVACPTADYIPQQTYPFDGTRVLLNEVRHYGVATYGIGGALLSVGSSSFEPVHRDSIQRPTHAIGVGDSDPGYAQSPGEFNPADFAGNNTWNIQGTAPSATTGKPSMRHSLTGNYAFLDGHVSRDPVQDVAVALPLDENARTYRMWVYGGNNE</sequence>
<accession>A0ABV4U9U7</accession>
<dbReference type="EMBL" id="JBGUBD010000019">
    <property type="protein sequence ID" value="MFA9480336.1"/>
    <property type="molecule type" value="Genomic_DNA"/>
</dbReference>
<dbReference type="InterPro" id="IPR045584">
    <property type="entry name" value="Pilin-like"/>
</dbReference>
<dbReference type="PANTHER" id="PTHR30093">
    <property type="entry name" value="GENERAL SECRETION PATHWAY PROTEIN G"/>
    <property type="match status" value="1"/>
</dbReference>
<evidence type="ECO:0000313" key="3">
    <source>
        <dbReference type="Proteomes" id="UP001575105"/>
    </source>
</evidence>
<dbReference type="PROSITE" id="PS00409">
    <property type="entry name" value="PROKAR_NTER_METHYL"/>
    <property type="match status" value="1"/>
</dbReference>
<evidence type="ECO:0000256" key="1">
    <source>
        <dbReference type="SAM" id="Phobius"/>
    </source>
</evidence>